<dbReference type="EMBL" id="NAPY01000083">
    <property type="protein sequence ID" value="MUL39450.1"/>
    <property type="molecule type" value="Genomic_DNA"/>
</dbReference>
<gene>
    <name evidence="1" type="ORF">BWI75_25060</name>
</gene>
<keyword evidence="2" id="KW-1185">Reference proteome</keyword>
<comment type="caution">
    <text evidence="1">The sequence shown here is derived from an EMBL/GenBank/DDBJ whole genome shotgun (WGS) entry which is preliminary data.</text>
</comment>
<name>A0A6N8G222_9CHRO</name>
<accession>A0A6N8G222</accession>
<proteinExistence type="predicted"/>
<evidence type="ECO:0000313" key="2">
    <source>
        <dbReference type="Proteomes" id="UP000441797"/>
    </source>
</evidence>
<protein>
    <submittedName>
        <fullName evidence="1">Uncharacterized protein</fullName>
    </submittedName>
</protein>
<dbReference type="AlphaFoldDB" id="A0A6N8G222"/>
<dbReference type="Proteomes" id="UP000441797">
    <property type="component" value="Unassembled WGS sequence"/>
</dbReference>
<reference evidence="1 2" key="1">
    <citation type="journal article" date="2019" name="Front. Microbiol.">
        <title>Genomic Features for Desiccation Tolerance and Sugar Biosynthesis in the Extremophile Gloeocapsopsis sp. UTEX B3054.</title>
        <authorList>
            <person name="Urrejola C."/>
            <person name="Alcorta J."/>
            <person name="Salas L."/>
            <person name="Vasquez M."/>
            <person name="Polz M.F."/>
            <person name="Vicuna R."/>
            <person name="Diez B."/>
        </authorList>
    </citation>
    <scope>NUCLEOTIDE SEQUENCE [LARGE SCALE GENOMIC DNA]</scope>
    <source>
        <strain evidence="1 2">1H9</strain>
    </source>
</reference>
<organism evidence="1 2">
    <name type="scientific">Gloeocapsopsis dulcis AAB1 = 1H9</name>
    <dbReference type="NCBI Taxonomy" id="1433147"/>
    <lineage>
        <taxon>Bacteria</taxon>
        <taxon>Bacillati</taxon>
        <taxon>Cyanobacteriota</taxon>
        <taxon>Cyanophyceae</taxon>
        <taxon>Oscillatoriophycideae</taxon>
        <taxon>Chroococcales</taxon>
        <taxon>Chroococcaceae</taxon>
        <taxon>Gloeocapsopsis</taxon>
        <taxon>Gloeocapsopsis dulcis</taxon>
    </lineage>
</organism>
<sequence>MCKSFGSLTEYFKFIPDDAQSAQRDLDEMEAKVLSPVEQENIDGTQDDFLTALLADKQNIRVSNSMETELKQYFLSRPSSQAALEALHQGHFLRHAAQIASIPVDTARKVLAMLQKE</sequence>
<evidence type="ECO:0000313" key="1">
    <source>
        <dbReference type="EMBL" id="MUL39450.1"/>
    </source>
</evidence>